<gene>
    <name evidence="2" type="ORF">HF909_01440</name>
</gene>
<name>A0AA92Q9U4_RALSL</name>
<dbReference type="Gene3D" id="1.10.10.10">
    <property type="entry name" value="Winged helix-like DNA-binding domain superfamily/Winged helix DNA-binding domain"/>
    <property type="match status" value="1"/>
</dbReference>
<reference evidence="3" key="1">
    <citation type="submission" date="2020-04" db="EMBL/GenBank/DDBJ databases">
        <title>Ralstonia solanacearum UW576, UW763, UW773, and UW774.</title>
        <authorList>
            <person name="Steidl O."/>
            <person name="Truchon A."/>
            <person name="Allen C."/>
        </authorList>
    </citation>
    <scope>NUCLEOTIDE SEQUENCE [LARGE SCALE GENOMIC DNA]</scope>
    <source>
        <strain evidence="3">UW774</strain>
    </source>
</reference>
<organism evidence="2 3">
    <name type="scientific">Ralstonia solanacearum</name>
    <name type="common">Pseudomonas solanacearum</name>
    <dbReference type="NCBI Taxonomy" id="305"/>
    <lineage>
        <taxon>Bacteria</taxon>
        <taxon>Pseudomonadati</taxon>
        <taxon>Pseudomonadota</taxon>
        <taxon>Betaproteobacteria</taxon>
        <taxon>Burkholderiales</taxon>
        <taxon>Burkholderiaceae</taxon>
        <taxon>Ralstonia</taxon>
        <taxon>Ralstonia solanacearum species complex</taxon>
    </lineage>
</organism>
<evidence type="ECO:0000313" key="2">
    <source>
        <dbReference type="EMBL" id="QOK95234.1"/>
    </source>
</evidence>
<dbReference type="Proteomes" id="UP000593970">
    <property type="component" value="Chromosome"/>
</dbReference>
<dbReference type="SUPFAM" id="SSF48295">
    <property type="entry name" value="TrpR-like"/>
    <property type="match status" value="1"/>
</dbReference>
<dbReference type="InterPro" id="IPR010921">
    <property type="entry name" value="Trp_repressor/repl_initiator"/>
</dbReference>
<protein>
    <submittedName>
        <fullName evidence="2">Transposase</fullName>
    </submittedName>
</protein>
<dbReference type="GO" id="GO:0043565">
    <property type="term" value="F:sequence-specific DNA binding"/>
    <property type="evidence" value="ECO:0007669"/>
    <property type="project" value="InterPro"/>
</dbReference>
<dbReference type="EMBL" id="CP051169">
    <property type="protein sequence ID" value="QOK95234.1"/>
    <property type="molecule type" value="Genomic_DNA"/>
</dbReference>
<dbReference type="AlphaFoldDB" id="A0AA92Q9U4"/>
<accession>A0AA92Q9U4</accession>
<evidence type="ECO:0000256" key="1">
    <source>
        <dbReference type="SAM" id="MobiDB-lite"/>
    </source>
</evidence>
<feature type="region of interest" description="Disordered" evidence="1">
    <location>
        <begin position="33"/>
        <end position="52"/>
    </location>
</feature>
<proteinExistence type="predicted"/>
<sequence>MSTRIEEDIVQRTDNRKSALVLDAIQGKTTVAKASRADDLPPSEVEGWVENGQRGMENALRAHRLD</sequence>
<dbReference type="InterPro" id="IPR036388">
    <property type="entry name" value="WH-like_DNA-bd_sf"/>
</dbReference>
<evidence type="ECO:0000313" key="3">
    <source>
        <dbReference type="Proteomes" id="UP000593970"/>
    </source>
</evidence>